<name>A0A1Q9AC21_9HYPH</name>
<comment type="caution">
    <text evidence="3">The sequence shown here is derived from an EMBL/GenBank/DDBJ whole genome shotgun (WGS) entry which is preliminary data.</text>
</comment>
<dbReference type="Proteomes" id="UP000185598">
    <property type="component" value="Unassembled WGS sequence"/>
</dbReference>
<evidence type="ECO:0000313" key="4">
    <source>
        <dbReference type="Proteomes" id="UP000185598"/>
    </source>
</evidence>
<dbReference type="RefSeq" id="WP_075612548.1">
    <property type="nucleotide sequence ID" value="NZ_JACIED010000007.1"/>
</dbReference>
<proteinExistence type="predicted"/>
<dbReference type="EMBL" id="MKIN01000014">
    <property type="protein sequence ID" value="OLP52407.1"/>
    <property type="molecule type" value="Genomic_DNA"/>
</dbReference>
<gene>
    <name evidence="3" type="ORF">BJF91_02380</name>
    <name evidence="2" type="ORF">GGQ71_004584</name>
</gene>
<feature type="region of interest" description="Disordered" evidence="1">
    <location>
        <begin position="1"/>
        <end position="77"/>
    </location>
</feature>
<dbReference type="EMBL" id="JACIED010000007">
    <property type="protein sequence ID" value="MBB4010286.1"/>
    <property type="molecule type" value="Genomic_DNA"/>
</dbReference>
<reference evidence="2 5" key="2">
    <citation type="submission" date="2020-08" db="EMBL/GenBank/DDBJ databases">
        <title>Genomic Encyclopedia of Type Strains, Phase IV (KMG-IV): sequencing the most valuable type-strain genomes for metagenomic binning, comparative biology and taxonomic classification.</title>
        <authorList>
            <person name="Goeker M."/>
        </authorList>
    </citation>
    <scope>NUCLEOTIDE SEQUENCE [LARGE SCALE GENOMIC DNA]</scope>
    <source>
        <strain evidence="2 5">DSM 100021</strain>
    </source>
</reference>
<reference evidence="3 4" key="1">
    <citation type="submission" date="2016-09" db="EMBL/GenBank/DDBJ databases">
        <title>Rhizobium oryziradicis sp. nov., isolated from the root of rice.</title>
        <authorList>
            <person name="Zhao J."/>
            <person name="Zhang X."/>
        </authorList>
    </citation>
    <scope>NUCLEOTIDE SEQUENCE [LARGE SCALE GENOMIC DNA]</scope>
    <source>
        <strain evidence="3 4">14971</strain>
    </source>
</reference>
<evidence type="ECO:0000256" key="1">
    <source>
        <dbReference type="SAM" id="MobiDB-lite"/>
    </source>
</evidence>
<sequence length="77" mass="8680">MTDESDPSKAERVAEAKRISARVTQAEAERRRERAAQKLRENLMRRKSQARARRAGDADETEGLPAAYSPQHDDSEA</sequence>
<evidence type="ECO:0000313" key="2">
    <source>
        <dbReference type="EMBL" id="MBB4010286.1"/>
    </source>
</evidence>
<accession>A0A1Q9AC21</accession>
<evidence type="ECO:0000313" key="5">
    <source>
        <dbReference type="Proteomes" id="UP000544107"/>
    </source>
</evidence>
<feature type="compositionally biased region" description="Basic and acidic residues" evidence="1">
    <location>
        <begin position="1"/>
        <end position="18"/>
    </location>
</feature>
<dbReference type="Proteomes" id="UP000544107">
    <property type="component" value="Unassembled WGS sequence"/>
</dbReference>
<dbReference type="AlphaFoldDB" id="A0A1Q9AC21"/>
<feature type="compositionally biased region" description="Basic and acidic residues" evidence="1">
    <location>
        <begin position="27"/>
        <end position="44"/>
    </location>
</feature>
<keyword evidence="4" id="KW-1185">Reference proteome</keyword>
<organism evidence="3 4">
    <name type="scientific">Allorhizobium taibaishanense</name>
    <dbReference type="NCBI Taxonomy" id="887144"/>
    <lineage>
        <taxon>Bacteria</taxon>
        <taxon>Pseudomonadati</taxon>
        <taxon>Pseudomonadota</taxon>
        <taxon>Alphaproteobacteria</taxon>
        <taxon>Hyphomicrobiales</taxon>
        <taxon>Rhizobiaceae</taxon>
        <taxon>Rhizobium/Agrobacterium group</taxon>
        <taxon>Allorhizobium</taxon>
    </lineage>
</organism>
<evidence type="ECO:0000313" key="3">
    <source>
        <dbReference type="EMBL" id="OLP52407.1"/>
    </source>
</evidence>
<protein>
    <submittedName>
        <fullName evidence="3">Uncharacterized protein</fullName>
    </submittedName>
</protein>